<dbReference type="Gene3D" id="2.40.50.140">
    <property type="entry name" value="Nucleic acid-binding proteins"/>
    <property type="match status" value="1"/>
</dbReference>
<feature type="compositionally biased region" description="Basic residues" evidence="1">
    <location>
        <begin position="41"/>
        <end position="52"/>
    </location>
</feature>
<dbReference type="InterPro" id="IPR050437">
    <property type="entry name" value="Ribos_protein_bS1-like"/>
</dbReference>
<dbReference type="PANTHER" id="PTHR10724">
    <property type="entry name" value="30S RIBOSOMAL PROTEIN S1"/>
    <property type="match status" value="1"/>
</dbReference>
<gene>
    <name evidence="3" type="ORF">CYCCA115_LOCUS14913</name>
</gene>
<dbReference type="GO" id="GO:0006412">
    <property type="term" value="P:translation"/>
    <property type="evidence" value="ECO:0007669"/>
    <property type="project" value="TreeGrafter"/>
</dbReference>
<dbReference type="EMBL" id="CAKOGP040001869">
    <property type="protein sequence ID" value="CAJ1954321.1"/>
    <property type="molecule type" value="Genomic_DNA"/>
</dbReference>
<feature type="compositionally biased region" description="Basic residues" evidence="1">
    <location>
        <begin position="489"/>
        <end position="498"/>
    </location>
</feature>
<comment type="caution">
    <text evidence="3">The sequence shown here is derived from an EMBL/GenBank/DDBJ whole genome shotgun (WGS) entry which is preliminary data.</text>
</comment>
<feature type="compositionally biased region" description="Basic and acidic residues" evidence="1">
    <location>
        <begin position="151"/>
        <end position="174"/>
    </location>
</feature>
<evidence type="ECO:0000259" key="2">
    <source>
        <dbReference type="PROSITE" id="PS50126"/>
    </source>
</evidence>
<keyword evidence="4" id="KW-1185">Reference proteome</keyword>
<protein>
    <recommendedName>
        <fullName evidence="2">S1 motif domain-containing protein</fullName>
    </recommendedName>
</protein>
<feature type="compositionally biased region" description="Basic and acidic residues" evidence="1">
    <location>
        <begin position="441"/>
        <end position="452"/>
    </location>
</feature>
<feature type="compositionally biased region" description="Low complexity" evidence="1">
    <location>
        <begin position="63"/>
        <end position="79"/>
    </location>
</feature>
<organism evidence="3 4">
    <name type="scientific">Cylindrotheca closterium</name>
    <dbReference type="NCBI Taxonomy" id="2856"/>
    <lineage>
        <taxon>Eukaryota</taxon>
        <taxon>Sar</taxon>
        <taxon>Stramenopiles</taxon>
        <taxon>Ochrophyta</taxon>
        <taxon>Bacillariophyta</taxon>
        <taxon>Bacillariophyceae</taxon>
        <taxon>Bacillariophycidae</taxon>
        <taxon>Bacillariales</taxon>
        <taxon>Bacillariaceae</taxon>
        <taxon>Cylindrotheca</taxon>
    </lineage>
</organism>
<dbReference type="AlphaFoldDB" id="A0AAD2JIX0"/>
<reference evidence="3" key="1">
    <citation type="submission" date="2023-08" db="EMBL/GenBank/DDBJ databases">
        <authorList>
            <person name="Audoor S."/>
            <person name="Bilcke G."/>
        </authorList>
    </citation>
    <scope>NUCLEOTIDE SEQUENCE</scope>
</reference>
<feature type="compositionally biased region" description="Basic residues" evidence="1">
    <location>
        <begin position="424"/>
        <end position="436"/>
    </location>
</feature>
<accession>A0AAD2JIX0</accession>
<feature type="region of interest" description="Disordered" evidence="1">
    <location>
        <begin position="1"/>
        <end position="122"/>
    </location>
</feature>
<feature type="domain" description="S1 motif" evidence="2">
    <location>
        <begin position="339"/>
        <end position="408"/>
    </location>
</feature>
<feature type="compositionally biased region" description="Basic and acidic residues" evidence="1">
    <location>
        <begin position="25"/>
        <end position="39"/>
    </location>
</feature>
<feature type="region of interest" description="Disordered" evidence="1">
    <location>
        <begin position="134"/>
        <end position="325"/>
    </location>
</feature>
<feature type="compositionally biased region" description="Basic residues" evidence="1">
    <location>
        <begin position="95"/>
        <end position="110"/>
    </location>
</feature>
<evidence type="ECO:0000256" key="1">
    <source>
        <dbReference type="SAM" id="MobiDB-lite"/>
    </source>
</evidence>
<evidence type="ECO:0000313" key="4">
    <source>
        <dbReference type="Proteomes" id="UP001295423"/>
    </source>
</evidence>
<feature type="compositionally biased region" description="Low complexity" evidence="1">
    <location>
        <begin position="206"/>
        <end position="218"/>
    </location>
</feature>
<name>A0AAD2JIX0_9STRA</name>
<dbReference type="Proteomes" id="UP001295423">
    <property type="component" value="Unassembled WGS sequence"/>
</dbReference>
<feature type="compositionally biased region" description="Polar residues" evidence="1">
    <location>
        <begin position="236"/>
        <end position="256"/>
    </location>
</feature>
<dbReference type="Pfam" id="PF00575">
    <property type="entry name" value="S1"/>
    <property type="match status" value="1"/>
</dbReference>
<dbReference type="CDD" id="cd00164">
    <property type="entry name" value="S1_like"/>
    <property type="match status" value="1"/>
</dbReference>
<dbReference type="PROSITE" id="PS50126">
    <property type="entry name" value="S1"/>
    <property type="match status" value="1"/>
</dbReference>
<feature type="region of interest" description="Disordered" evidence="1">
    <location>
        <begin position="416"/>
        <end position="509"/>
    </location>
</feature>
<evidence type="ECO:0000313" key="3">
    <source>
        <dbReference type="EMBL" id="CAJ1954321.1"/>
    </source>
</evidence>
<dbReference type="SMART" id="SM00316">
    <property type="entry name" value="S1"/>
    <property type="match status" value="1"/>
</dbReference>
<dbReference type="InterPro" id="IPR012340">
    <property type="entry name" value="NA-bd_OB-fold"/>
</dbReference>
<dbReference type="InterPro" id="IPR003029">
    <property type="entry name" value="S1_domain"/>
</dbReference>
<dbReference type="GO" id="GO:0003729">
    <property type="term" value="F:mRNA binding"/>
    <property type="evidence" value="ECO:0007669"/>
    <property type="project" value="TreeGrafter"/>
</dbReference>
<dbReference type="GO" id="GO:0003735">
    <property type="term" value="F:structural constituent of ribosome"/>
    <property type="evidence" value="ECO:0007669"/>
    <property type="project" value="TreeGrafter"/>
</dbReference>
<dbReference type="PANTHER" id="PTHR10724:SF10">
    <property type="entry name" value="S1 RNA-BINDING DOMAIN-CONTAINING PROTEIN 1"/>
    <property type="match status" value="1"/>
</dbReference>
<sequence length="509" mass="56161">MGGEGAKERRRLKRAGQDGGGASAADKKTPPFKRNDARMKPVAKHQFQKKPFGKGAKVVGKFNNSNNNNNNNSNHNNRNSAKHGAATFKKFQQTKSKKKNPSKKPKHLKRKLEQLGEDNAEEREAVLKRLNEWERAKENFSVQNKNKKAHSSKEEETKDTPSKKNKDVAEEIKAFPRGGSGETIVSEKKETSAPEPEPELDDSSEKSASGSASGSSEKSMSETQETPAPDDDSSEKSASGTETPASKPSNDTMNDSGSDDEPGEPRRQRGRRRRGRKDTDKVVAEITSAVEEAKSTPSKSGNATGDEGNGETNPTEKKEGKASSRYCTGRKPVTDFAVGKCYTGKVVYVKPFGVFIDIGCHSDAFCHVSRLSDDYVESPEIMFKEGDELVPRIVEIDRKQKKITVSLQSEARIADEHKSMVARKERKVSRSKKSKPKPAALKKDLNRDDSFRKATTSAEKPATRTPGVLPPKLVRPPDESTMTPVELKRARKLARRAARREQTEATTDQ</sequence>
<proteinExistence type="predicted"/>
<dbReference type="SUPFAM" id="SSF50249">
    <property type="entry name" value="Nucleic acid-binding proteins"/>
    <property type="match status" value="1"/>
</dbReference>